<comment type="caution">
    <text evidence="1">The sequence shown here is derived from an EMBL/GenBank/DDBJ whole genome shotgun (WGS) entry which is preliminary data.</text>
</comment>
<dbReference type="Proteomes" id="UP001163603">
    <property type="component" value="Chromosome 15"/>
</dbReference>
<evidence type="ECO:0000313" key="2">
    <source>
        <dbReference type="Proteomes" id="UP001163603"/>
    </source>
</evidence>
<keyword evidence="2" id="KW-1185">Reference proteome</keyword>
<dbReference type="EMBL" id="CM047750">
    <property type="protein sequence ID" value="KAJ0007746.1"/>
    <property type="molecule type" value="Genomic_DNA"/>
</dbReference>
<accession>A0ACC0X205</accession>
<evidence type="ECO:0000313" key="1">
    <source>
        <dbReference type="EMBL" id="KAJ0007746.1"/>
    </source>
</evidence>
<gene>
    <name evidence="1" type="ORF">Pint_29673</name>
</gene>
<name>A0ACC0X205_9ROSI</name>
<proteinExistence type="predicted"/>
<protein>
    <submittedName>
        <fullName evidence="1">Uncharacterized protein</fullName>
    </submittedName>
</protein>
<reference evidence="2" key="1">
    <citation type="journal article" date="2023" name="G3 (Bethesda)">
        <title>Genome assembly and association tests identify interacting loci associated with vigor, precocity, and sex in interspecific pistachio rootstocks.</title>
        <authorList>
            <person name="Palmer W."/>
            <person name="Jacygrad E."/>
            <person name="Sagayaradj S."/>
            <person name="Cavanaugh K."/>
            <person name="Han R."/>
            <person name="Bertier L."/>
            <person name="Beede B."/>
            <person name="Kafkas S."/>
            <person name="Golino D."/>
            <person name="Preece J."/>
            <person name="Michelmore R."/>
        </authorList>
    </citation>
    <scope>NUCLEOTIDE SEQUENCE [LARGE SCALE GENOMIC DNA]</scope>
</reference>
<sequence length="93" mass="10844">MQLTYWTMAFYIVFDLLSILFTIPNFNAIGHAFMLCGLQEIKQRECEQEEERNHLQSPFSIRKQSPVEPPWKGHGEFKEGNGANSKPSQRSFH</sequence>
<organism evidence="1 2">
    <name type="scientific">Pistacia integerrima</name>
    <dbReference type="NCBI Taxonomy" id="434235"/>
    <lineage>
        <taxon>Eukaryota</taxon>
        <taxon>Viridiplantae</taxon>
        <taxon>Streptophyta</taxon>
        <taxon>Embryophyta</taxon>
        <taxon>Tracheophyta</taxon>
        <taxon>Spermatophyta</taxon>
        <taxon>Magnoliopsida</taxon>
        <taxon>eudicotyledons</taxon>
        <taxon>Gunneridae</taxon>
        <taxon>Pentapetalae</taxon>
        <taxon>rosids</taxon>
        <taxon>malvids</taxon>
        <taxon>Sapindales</taxon>
        <taxon>Anacardiaceae</taxon>
        <taxon>Pistacia</taxon>
    </lineage>
</organism>